<name>A0A921EP38_9ACTN</name>
<comment type="caution">
    <text evidence="1">The sequence shown here is derived from an EMBL/GenBank/DDBJ whole genome shotgun (WGS) entry which is preliminary data.</text>
</comment>
<dbReference type="SUPFAM" id="SSF52029">
    <property type="entry name" value="GroEL apical domain-like"/>
    <property type="match status" value="1"/>
</dbReference>
<protein>
    <submittedName>
        <fullName evidence="1">Uncharacterized protein</fullName>
    </submittedName>
</protein>
<gene>
    <name evidence="1" type="ORF">K8V15_08930</name>
</gene>
<reference evidence="1" key="2">
    <citation type="submission" date="2021-09" db="EMBL/GenBank/DDBJ databases">
        <authorList>
            <person name="Gilroy R."/>
        </authorList>
    </citation>
    <scope>NUCLEOTIDE SEQUENCE</scope>
    <source>
        <strain evidence="1">ChiGjej3B3-7470</strain>
    </source>
</reference>
<dbReference type="AlphaFoldDB" id="A0A921EP38"/>
<accession>A0A921EP38</accession>
<evidence type="ECO:0000313" key="2">
    <source>
        <dbReference type="Proteomes" id="UP000712713"/>
    </source>
</evidence>
<sequence>LLAVAVLADRRERRREVGTDQPAPARGLPAVDRHVPSYITQDEVDALTHPAVGQPRNLRHDGEGFGFGHAHPDFATNPSGAVLTSPTLLIVDGAVDTMRELLAPLSRATADAPLVVVADNFSDDVLTTLAANRRALNTPVLAAQAPQRDRIRLAELTGATPVTEADLKAGYLPSSGMGRASQWSSTGRSTWVALTPDKTLK</sequence>
<dbReference type="EMBL" id="DYZF01000225">
    <property type="protein sequence ID" value="HJE52078.1"/>
    <property type="molecule type" value="Genomic_DNA"/>
</dbReference>
<reference evidence="1" key="1">
    <citation type="journal article" date="2021" name="PeerJ">
        <title>Extensive microbial diversity within the chicken gut microbiome revealed by metagenomics and culture.</title>
        <authorList>
            <person name="Gilroy R."/>
            <person name="Ravi A."/>
            <person name="Getino M."/>
            <person name="Pursley I."/>
            <person name="Horton D.L."/>
            <person name="Alikhan N.F."/>
            <person name="Baker D."/>
            <person name="Gharbi K."/>
            <person name="Hall N."/>
            <person name="Watson M."/>
            <person name="Adriaenssens E.M."/>
            <person name="Foster-Nyarko E."/>
            <person name="Jarju S."/>
            <person name="Secka A."/>
            <person name="Antonio M."/>
            <person name="Oren A."/>
            <person name="Chaudhuri R.R."/>
            <person name="La Ragione R."/>
            <person name="Hildebrand F."/>
            <person name="Pallen M.J."/>
        </authorList>
    </citation>
    <scope>NUCLEOTIDE SEQUENCE</scope>
    <source>
        <strain evidence="1">ChiGjej3B3-7470</strain>
    </source>
</reference>
<dbReference type="Gene3D" id="3.50.7.10">
    <property type="entry name" value="GroEL"/>
    <property type="match status" value="1"/>
</dbReference>
<feature type="non-terminal residue" evidence="1">
    <location>
        <position position="1"/>
    </location>
</feature>
<organism evidence="1 2">
    <name type="scientific">Tessaracoccus flavescens</name>
    <dbReference type="NCBI Taxonomy" id="399497"/>
    <lineage>
        <taxon>Bacteria</taxon>
        <taxon>Bacillati</taxon>
        <taxon>Actinomycetota</taxon>
        <taxon>Actinomycetes</taxon>
        <taxon>Propionibacteriales</taxon>
        <taxon>Propionibacteriaceae</taxon>
        <taxon>Tessaracoccus</taxon>
    </lineage>
</organism>
<dbReference type="InterPro" id="IPR027409">
    <property type="entry name" value="GroEL-like_apical_dom_sf"/>
</dbReference>
<evidence type="ECO:0000313" key="1">
    <source>
        <dbReference type="EMBL" id="HJE52078.1"/>
    </source>
</evidence>
<proteinExistence type="predicted"/>
<dbReference type="Proteomes" id="UP000712713">
    <property type="component" value="Unassembled WGS sequence"/>
</dbReference>